<evidence type="ECO:0000313" key="3">
    <source>
        <dbReference type="Proteomes" id="UP000824890"/>
    </source>
</evidence>
<organism evidence="2 3">
    <name type="scientific">Brassica napus</name>
    <name type="common">Rape</name>
    <dbReference type="NCBI Taxonomy" id="3708"/>
    <lineage>
        <taxon>Eukaryota</taxon>
        <taxon>Viridiplantae</taxon>
        <taxon>Streptophyta</taxon>
        <taxon>Embryophyta</taxon>
        <taxon>Tracheophyta</taxon>
        <taxon>Spermatophyta</taxon>
        <taxon>Magnoliopsida</taxon>
        <taxon>eudicotyledons</taxon>
        <taxon>Gunneridae</taxon>
        <taxon>Pentapetalae</taxon>
        <taxon>rosids</taxon>
        <taxon>malvids</taxon>
        <taxon>Brassicales</taxon>
        <taxon>Brassicaceae</taxon>
        <taxon>Brassiceae</taxon>
        <taxon>Brassica</taxon>
    </lineage>
</organism>
<gene>
    <name evidence="2" type="ORF">HID58_029659</name>
</gene>
<evidence type="ECO:0000256" key="1">
    <source>
        <dbReference type="SAM" id="MobiDB-lite"/>
    </source>
</evidence>
<sequence>MYLRRWDPGIGGGFWFGLENQRDKNQGGTGWRILSNPRGFELDLEKWNFREIRKLQISENWIPILINIKTKSQGSKGIILDSLRILLFPSLMETGRFIHGSDMNVIWGFGIDWVQSGTREEAHEEGEIKTAEVMKETPPSQAFQEELDKTQTVGSEAISDPMEIEKGLQLIQGMVEKPPALEADKDVDEGEFEEMLKEQEGGEPLQDESERGNNEEEKLQVEGEAGKKQGVRKRLLKPTLSTAASTKMRIANGLVSPRKRAPAKTGPRHGDTGKQQENKGPSNPKSGVPKP</sequence>
<feature type="region of interest" description="Disordered" evidence="1">
    <location>
        <begin position="195"/>
        <end position="291"/>
    </location>
</feature>
<protein>
    <submittedName>
        <fullName evidence="2">Uncharacterized protein</fullName>
    </submittedName>
</protein>
<dbReference type="Proteomes" id="UP000824890">
    <property type="component" value="Unassembled WGS sequence"/>
</dbReference>
<proteinExistence type="predicted"/>
<reference evidence="2 3" key="1">
    <citation type="submission" date="2021-05" db="EMBL/GenBank/DDBJ databases">
        <title>Genome Assembly of Synthetic Allotetraploid Brassica napus Reveals Homoeologous Exchanges between Subgenomes.</title>
        <authorList>
            <person name="Davis J.T."/>
        </authorList>
    </citation>
    <scope>NUCLEOTIDE SEQUENCE [LARGE SCALE GENOMIC DNA]</scope>
    <source>
        <strain evidence="3">cv. Da-Ae</strain>
        <tissue evidence="2">Seedling</tissue>
    </source>
</reference>
<feature type="compositionally biased region" description="Basic and acidic residues" evidence="1">
    <location>
        <begin position="208"/>
        <end position="227"/>
    </location>
</feature>
<evidence type="ECO:0000313" key="2">
    <source>
        <dbReference type="EMBL" id="KAH0915213.1"/>
    </source>
</evidence>
<accession>A0ABQ8CDU5</accession>
<keyword evidence="3" id="KW-1185">Reference proteome</keyword>
<feature type="compositionally biased region" description="Basic and acidic residues" evidence="1">
    <location>
        <begin position="268"/>
        <end position="277"/>
    </location>
</feature>
<comment type="caution">
    <text evidence="2">The sequence shown here is derived from an EMBL/GenBank/DDBJ whole genome shotgun (WGS) entry which is preliminary data.</text>
</comment>
<name>A0ABQ8CDU5_BRANA</name>
<dbReference type="EMBL" id="JAGKQM010000008">
    <property type="protein sequence ID" value="KAH0915213.1"/>
    <property type="molecule type" value="Genomic_DNA"/>
</dbReference>